<sequence>MLYLAAGALAGVMAGLLGIGGGFIIVPVMLFLLPLSGVSDVYLMHAAIGTSLATICVTSVVSFRAHHSRGSVDWPYVKLLAPGILVGAFLSGVVADFLSSSVLAVIFALGAVLMAIQIWLAKQPEQAPDKPSRSAVFITAAAIGCGSGLVGIGGGSLVVPYLHYLGEKITRCVGTAAACGLPIALAGTSSYVVMGWDARMPDFSFGYIYLPGFLGIIIASSLTAPLGVKLAHKLPAQKLKKVFAVFLFLVGIHIALKQLNIF</sequence>
<gene>
    <name evidence="7" type="ORF">C8D97_104279</name>
</gene>
<evidence type="ECO:0000256" key="5">
    <source>
        <dbReference type="ARBA" id="ARBA00023136"/>
    </source>
</evidence>
<comment type="subcellular location">
    <subcellularLocation>
        <location evidence="6">Cell membrane</location>
        <topology evidence="6">Multi-pass membrane protein</topology>
    </subcellularLocation>
    <subcellularLocation>
        <location evidence="1">Membrane</location>
        <topology evidence="1">Multi-pass membrane protein</topology>
    </subcellularLocation>
</comment>
<feature type="transmembrane region" description="Helical" evidence="6">
    <location>
        <begin position="173"/>
        <end position="194"/>
    </location>
</feature>
<comment type="similarity">
    <text evidence="2 6">Belongs to the 4-toluene sulfonate uptake permease (TSUP) (TC 2.A.102) family.</text>
</comment>
<feature type="transmembrane region" description="Helical" evidence="6">
    <location>
        <begin position="206"/>
        <end position="227"/>
    </location>
</feature>
<evidence type="ECO:0000256" key="4">
    <source>
        <dbReference type="ARBA" id="ARBA00022989"/>
    </source>
</evidence>
<feature type="transmembrane region" description="Helical" evidence="6">
    <location>
        <begin position="102"/>
        <end position="120"/>
    </location>
</feature>
<name>A0A316FWI8_9GAMM</name>
<evidence type="ECO:0000256" key="2">
    <source>
        <dbReference type="ARBA" id="ARBA00009142"/>
    </source>
</evidence>
<keyword evidence="3 6" id="KW-0812">Transmembrane</keyword>
<dbReference type="InterPro" id="IPR002781">
    <property type="entry name" value="TM_pro_TauE-like"/>
</dbReference>
<dbReference type="PANTHER" id="PTHR43483">
    <property type="entry name" value="MEMBRANE TRANSPORTER PROTEIN HI_0806-RELATED"/>
    <property type="match status" value="1"/>
</dbReference>
<accession>A0A316FWI8</accession>
<protein>
    <recommendedName>
        <fullName evidence="6">Probable membrane transporter protein</fullName>
    </recommendedName>
</protein>
<keyword evidence="5 6" id="KW-0472">Membrane</keyword>
<dbReference type="Proteomes" id="UP000245790">
    <property type="component" value="Unassembled WGS sequence"/>
</dbReference>
<dbReference type="AlphaFoldDB" id="A0A316FWI8"/>
<keyword evidence="4 6" id="KW-1133">Transmembrane helix</keyword>
<comment type="caution">
    <text evidence="7">The sequence shown here is derived from an EMBL/GenBank/DDBJ whole genome shotgun (WGS) entry which is preliminary data.</text>
</comment>
<organism evidence="7 8">
    <name type="scientific">Pleionea mediterranea</name>
    <dbReference type="NCBI Taxonomy" id="523701"/>
    <lineage>
        <taxon>Bacteria</taxon>
        <taxon>Pseudomonadati</taxon>
        <taxon>Pseudomonadota</taxon>
        <taxon>Gammaproteobacteria</taxon>
        <taxon>Oceanospirillales</taxon>
        <taxon>Pleioneaceae</taxon>
        <taxon>Pleionea</taxon>
    </lineage>
</organism>
<feature type="transmembrane region" description="Helical" evidence="6">
    <location>
        <begin position="135"/>
        <end position="161"/>
    </location>
</feature>
<dbReference type="GO" id="GO:0005886">
    <property type="term" value="C:plasma membrane"/>
    <property type="evidence" value="ECO:0007669"/>
    <property type="project" value="UniProtKB-SubCell"/>
</dbReference>
<keyword evidence="6" id="KW-1003">Cell membrane</keyword>
<dbReference type="PANTHER" id="PTHR43483:SF3">
    <property type="entry name" value="MEMBRANE TRANSPORTER PROTEIN HI_0806-RELATED"/>
    <property type="match status" value="1"/>
</dbReference>
<reference evidence="7 8" key="1">
    <citation type="submission" date="2018-05" db="EMBL/GenBank/DDBJ databases">
        <title>Genomic Encyclopedia of Type Strains, Phase IV (KMG-IV): sequencing the most valuable type-strain genomes for metagenomic binning, comparative biology and taxonomic classification.</title>
        <authorList>
            <person name="Goeker M."/>
        </authorList>
    </citation>
    <scope>NUCLEOTIDE SEQUENCE [LARGE SCALE GENOMIC DNA]</scope>
    <source>
        <strain evidence="7 8">DSM 25350</strain>
    </source>
</reference>
<feature type="transmembrane region" description="Helical" evidence="6">
    <location>
        <begin position="239"/>
        <end position="256"/>
    </location>
</feature>
<evidence type="ECO:0000256" key="1">
    <source>
        <dbReference type="ARBA" id="ARBA00004141"/>
    </source>
</evidence>
<evidence type="ECO:0000256" key="6">
    <source>
        <dbReference type="RuleBase" id="RU363041"/>
    </source>
</evidence>
<evidence type="ECO:0000313" key="7">
    <source>
        <dbReference type="EMBL" id="PWK53061.1"/>
    </source>
</evidence>
<proteinExistence type="inferred from homology"/>
<evidence type="ECO:0000256" key="3">
    <source>
        <dbReference type="ARBA" id="ARBA00022692"/>
    </source>
</evidence>
<keyword evidence="8" id="KW-1185">Reference proteome</keyword>
<dbReference type="EMBL" id="QGGU01000004">
    <property type="protein sequence ID" value="PWK53061.1"/>
    <property type="molecule type" value="Genomic_DNA"/>
</dbReference>
<feature type="transmembrane region" description="Helical" evidence="6">
    <location>
        <begin position="6"/>
        <end position="35"/>
    </location>
</feature>
<evidence type="ECO:0000313" key="8">
    <source>
        <dbReference type="Proteomes" id="UP000245790"/>
    </source>
</evidence>
<feature type="transmembrane region" description="Helical" evidence="6">
    <location>
        <begin position="75"/>
        <end position="95"/>
    </location>
</feature>
<dbReference type="Pfam" id="PF01925">
    <property type="entry name" value="TauE"/>
    <property type="match status" value="1"/>
</dbReference>
<feature type="transmembrane region" description="Helical" evidence="6">
    <location>
        <begin position="42"/>
        <end position="63"/>
    </location>
</feature>